<keyword evidence="1" id="KW-0732">Signal</keyword>
<name>A0A5B9Q931_9BACT</name>
<proteinExistence type="predicted"/>
<feature type="domain" description="Ice-binding protein C-terminal" evidence="2">
    <location>
        <begin position="227"/>
        <end position="250"/>
    </location>
</feature>
<sequence precursor="true">MKTMLKMYVVVGLVTCMTGVANANLLTNGGMNDATVSSQLLATPTGYVATSNHLNTNVPPDSDGLSSETFANVELDTDTGDCRDPANSCGVFFKTFRGEAPSEGTFTLEASLHQDTPATPGLTYTLLGWIAAGPGYSGEDDSNGTVTEFGIEFLDGSGGVLGGDILSLTAADLQQDTAFNRDYARYMATGVAPSGAVSVRSRMSISNAWNVVGAGDAALVTDLWTLSVPEPTSLMLIGVGLVGLLGVRRR</sequence>
<evidence type="ECO:0000259" key="2">
    <source>
        <dbReference type="Pfam" id="PF07589"/>
    </source>
</evidence>
<evidence type="ECO:0000256" key="1">
    <source>
        <dbReference type="SAM" id="SignalP"/>
    </source>
</evidence>
<organism evidence="3 4">
    <name type="scientific">Bythopirellula goksoeyrii</name>
    <dbReference type="NCBI Taxonomy" id="1400387"/>
    <lineage>
        <taxon>Bacteria</taxon>
        <taxon>Pseudomonadati</taxon>
        <taxon>Planctomycetota</taxon>
        <taxon>Planctomycetia</taxon>
        <taxon>Pirellulales</taxon>
        <taxon>Lacipirellulaceae</taxon>
        <taxon>Bythopirellula</taxon>
    </lineage>
</organism>
<feature type="signal peptide" evidence="1">
    <location>
        <begin position="1"/>
        <end position="23"/>
    </location>
</feature>
<accession>A0A5B9Q931</accession>
<dbReference type="Pfam" id="PF07589">
    <property type="entry name" value="PEP-CTERM"/>
    <property type="match status" value="1"/>
</dbReference>
<dbReference type="EMBL" id="CP042913">
    <property type="protein sequence ID" value="QEG35448.1"/>
    <property type="molecule type" value="Genomic_DNA"/>
</dbReference>
<reference evidence="3 4" key="1">
    <citation type="submission" date="2019-08" db="EMBL/GenBank/DDBJ databases">
        <title>Deep-cultivation of Planctomycetes and their phenomic and genomic characterization uncovers novel biology.</title>
        <authorList>
            <person name="Wiegand S."/>
            <person name="Jogler M."/>
            <person name="Boedeker C."/>
            <person name="Pinto D."/>
            <person name="Vollmers J."/>
            <person name="Rivas-Marin E."/>
            <person name="Kohn T."/>
            <person name="Peeters S.H."/>
            <person name="Heuer A."/>
            <person name="Rast P."/>
            <person name="Oberbeckmann S."/>
            <person name="Bunk B."/>
            <person name="Jeske O."/>
            <person name="Meyerdierks A."/>
            <person name="Storesund J.E."/>
            <person name="Kallscheuer N."/>
            <person name="Luecker S."/>
            <person name="Lage O.M."/>
            <person name="Pohl T."/>
            <person name="Merkel B.J."/>
            <person name="Hornburger P."/>
            <person name="Mueller R.-W."/>
            <person name="Bruemmer F."/>
            <person name="Labrenz M."/>
            <person name="Spormann A.M."/>
            <person name="Op den Camp H."/>
            <person name="Overmann J."/>
            <person name="Amann R."/>
            <person name="Jetten M.S.M."/>
            <person name="Mascher T."/>
            <person name="Medema M.H."/>
            <person name="Devos D.P."/>
            <person name="Kaster A.-K."/>
            <person name="Ovreas L."/>
            <person name="Rohde M."/>
            <person name="Galperin M.Y."/>
            <person name="Jogler C."/>
        </authorList>
    </citation>
    <scope>NUCLEOTIDE SEQUENCE [LARGE SCALE GENOMIC DNA]</scope>
    <source>
        <strain evidence="3 4">Pr1d</strain>
    </source>
</reference>
<dbReference type="RefSeq" id="WP_148073960.1">
    <property type="nucleotide sequence ID" value="NZ_CP042913.1"/>
</dbReference>
<protein>
    <submittedName>
        <fullName evidence="3">PEP-CTERM motif protein</fullName>
    </submittedName>
</protein>
<dbReference type="Proteomes" id="UP000323917">
    <property type="component" value="Chromosome"/>
</dbReference>
<dbReference type="AlphaFoldDB" id="A0A5B9Q931"/>
<feature type="chain" id="PRO_5022766309" evidence="1">
    <location>
        <begin position="24"/>
        <end position="250"/>
    </location>
</feature>
<dbReference type="KEGG" id="bgok:Pr1d_27470"/>
<dbReference type="InterPro" id="IPR013424">
    <property type="entry name" value="Ice-binding_C"/>
</dbReference>
<evidence type="ECO:0000313" key="3">
    <source>
        <dbReference type="EMBL" id="QEG35448.1"/>
    </source>
</evidence>
<gene>
    <name evidence="3" type="ORF">Pr1d_27470</name>
</gene>
<dbReference type="NCBIfam" id="TIGR02595">
    <property type="entry name" value="PEP_CTERM"/>
    <property type="match status" value="1"/>
</dbReference>
<keyword evidence="4" id="KW-1185">Reference proteome</keyword>
<evidence type="ECO:0000313" key="4">
    <source>
        <dbReference type="Proteomes" id="UP000323917"/>
    </source>
</evidence>